<dbReference type="PROSITE" id="PS50884">
    <property type="entry name" value="ZF_DOF_2"/>
    <property type="match status" value="1"/>
</dbReference>
<feature type="compositionally biased region" description="Pro residues" evidence="10">
    <location>
        <begin position="41"/>
        <end position="53"/>
    </location>
</feature>
<organism evidence="12 13">
    <name type="scientific">Oldenlandia corymbosa var. corymbosa</name>
    <dbReference type="NCBI Taxonomy" id="529605"/>
    <lineage>
        <taxon>Eukaryota</taxon>
        <taxon>Viridiplantae</taxon>
        <taxon>Streptophyta</taxon>
        <taxon>Embryophyta</taxon>
        <taxon>Tracheophyta</taxon>
        <taxon>Spermatophyta</taxon>
        <taxon>Magnoliopsida</taxon>
        <taxon>eudicotyledons</taxon>
        <taxon>Gunneridae</taxon>
        <taxon>Pentapetalae</taxon>
        <taxon>asterids</taxon>
        <taxon>lamiids</taxon>
        <taxon>Gentianales</taxon>
        <taxon>Rubiaceae</taxon>
        <taxon>Rubioideae</taxon>
        <taxon>Spermacoceae</taxon>
        <taxon>Hedyotis-Oldenlandia complex</taxon>
        <taxon>Oldenlandia</taxon>
    </lineage>
</organism>
<proteinExistence type="predicted"/>
<dbReference type="AlphaFoldDB" id="A0AAV1E8S7"/>
<feature type="region of interest" description="Disordered" evidence="10">
    <location>
        <begin position="130"/>
        <end position="173"/>
    </location>
</feature>
<dbReference type="InterPro" id="IPR045174">
    <property type="entry name" value="Dof"/>
</dbReference>
<keyword evidence="13" id="KW-1185">Reference proteome</keyword>
<name>A0AAV1E8S7_OLDCO</name>
<evidence type="ECO:0000256" key="10">
    <source>
        <dbReference type="SAM" id="MobiDB-lite"/>
    </source>
</evidence>
<feature type="compositionally biased region" description="Low complexity" evidence="10">
    <location>
        <begin position="162"/>
        <end position="173"/>
    </location>
</feature>
<sequence>MVFSSLPPYVDPPNWPLQQDHHPQQGGGPPAGGINNSQQQLPPPLMPPPPPPALGGGGAVTTSIRPGSMAERARIAKLPQPETSPRCPRCDSTNTKFCYFNNYSLTQPRHFCKTCRRYWTRGGALRNVPVGGGCRRNKRSKSTTTRSSKSPITGAGGECQASSSSTTSTSTVSNSNMSCSTDNILLGHFQLPISGLNQAHLSNFFPSHLHNLAELGNAENIGLGFGPLNLRGDQWRTQPPQLPFLAGNLEQFESGSGQGQPFGFGDGNMDQLKTRTMETAAGVVDSVKEEGNHNQQALINLSRNFLSINPGNEEQYWGTTTNYGNAWSDLSGSTSSATHLI</sequence>
<gene>
    <name evidence="12" type="ORF">OLC1_LOCUS22473</name>
</gene>
<evidence type="ECO:0000256" key="6">
    <source>
        <dbReference type="ARBA" id="ARBA00023163"/>
    </source>
</evidence>
<dbReference type="PANTHER" id="PTHR31992:SF193">
    <property type="entry name" value="DOF ZINC FINGER PROTEIN DOF3.6"/>
    <property type="match status" value="1"/>
</dbReference>
<evidence type="ECO:0000313" key="12">
    <source>
        <dbReference type="EMBL" id="CAI9116092.1"/>
    </source>
</evidence>
<evidence type="ECO:0000259" key="11">
    <source>
        <dbReference type="PROSITE" id="PS50884"/>
    </source>
</evidence>
<keyword evidence="1 9" id="KW-0479">Metal-binding</keyword>
<protein>
    <recommendedName>
        <fullName evidence="9">Dof zinc finger protein</fullName>
    </recommendedName>
</protein>
<dbReference type="InterPro" id="IPR003851">
    <property type="entry name" value="Znf_Dof"/>
</dbReference>
<dbReference type="GO" id="GO:0005634">
    <property type="term" value="C:nucleus"/>
    <property type="evidence" value="ECO:0007669"/>
    <property type="project" value="UniProtKB-SubCell"/>
</dbReference>
<keyword evidence="2 8" id="KW-0863">Zinc-finger</keyword>
<feature type="region of interest" description="Disordered" evidence="10">
    <location>
        <begin position="1"/>
        <end position="64"/>
    </location>
</feature>
<reference evidence="12" key="1">
    <citation type="submission" date="2023-03" db="EMBL/GenBank/DDBJ databases">
        <authorList>
            <person name="Julca I."/>
        </authorList>
    </citation>
    <scope>NUCLEOTIDE SEQUENCE</scope>
</reference>
<evidence type="ECO:0000256" key="4">
    <source>
        <dbReference type="ARBA" id="ARBA00023015"/>
    </source>
</evidence>
<dbReference type="PROSITE" id="PS01361">
    <property type="entry name" value="ZF_DOF_1"/>
    <property type="match status" value="1"/>
</dbReference>
<comment type="function">
    <text evidence="9">Transcription factor that binds specifically to a 5'-AA[AG]G-3' consensus core sequence.</text>
</comment>
<feature type="domain" description="Dof-type" evidence="11">
    <location>
        <begin position="85"/>
        <end position="139"/>
    </location>
</feature>
<keyword evidence="3 9" id="KW-0862">Zinc</keyword>
<accession>A0AAV1E8S7</accession>
<evidence type="ECO:0000256" key="1">
    <source>
        <dbReference type="ARBA" id="ARBA00022723"/>
    </source>
</evidence>
<evidence type="ECO:0000256" key="7">
    <source>
        <dbReference type="ARBA" id="ARBA00023242"/>
    </source>
</evidence>
<comment type="subcellular location">
    <subcellularLocation>
        <location evidence="8 9">Nucleus</location>
    </subcellularLocation>
</comment>
<keyword evidence="6 9" id="KW-0804">Transcription</keyword>
<keyword evidence="4 9" id="KW-0805">Transcription regulation</keyword>
<evidence type="ECO:0000256" key="2">
    <source>
        <dbReference type="ARBA" id="ARBA00022771"/>
    </source>
</evidence>
<evidence type="ECO:0000256" key="5">
    <source>
        <dbReference type="ARBA" id="ARBA00023125"/>
    </source>
</evidence>
<keyword evidence="7 8" id="KW-0539">Nucleus</keyword>
<keyword evidence="5 8" id="KW-0238">DNA-binding</keyword>
<dbReference type="GO" id="GO:0003700">
    <property type="term" value="F:DNA-binding transcription factor activity"/>
    <property type="evidence" value="ECO:0007669"/>
    <property type="project" value="UniProtKB-UniRule"/>
</dbReference>
<evidence type="ECO:0000256" key="8">
    <source>
        <dbReference type="PROSITE-ProRule" id="PRU00071"/>
    </source>
</evidence>
<dbReference type="Proteomes" id="UP001161247">
    <property type="component" value="Chromosome 8"/>
</dbReference>
<dbReference type="GO" id="GO:0003677">
    <property type="term" value="F:DNA binding"/>
    <property type="evidence" value="ECO:0007669"/>
    <property type="project" value="UniProtKB-UniRule"/>
</dbReference>
<evidence type="ECO:0000256" key="3">
    <source>
        <dbReference type="ARBA" id="ARBA00022833"/>
    </source>
</evidence>
<dbReference type="Pfam" id="PF02701">
    <property type="entry name" value="Zn_ribbon_Dof"/>
    <property type="match status" value="1"/>
</dbReference>
<dbReference type="EMBL" id="OX459125">
    <property type="protein sequence ID" value="CAI9116092.1"/>
    <property type="molecule type" value="Genomic_DNA"/>
</dbReference>
<evidence type="ECO:0000256" key="9">
    <source>
        <dbReference type="RuleBase" id="RU369094"/>
    </source>
</evidence>
<dbReference type="GO" id="GO:0008270">
    <property type="term" value="F:zinc ion binding"/>
    <property type="evidence" value="ECO:0007669"/>
    <property type="project" value="UniProtKB-KW"/>
</dbReference>
<evidence type="ECO:0000313" key="13">
    <source>
        <dbReference type="Proteomes" id="UP001161247"/>
    </source>
</evidence>
<dbReference type="PANTHER" id="PTHR31992">
    <property type="entry name" value="DOF ZINC FINGER PROTEIN DOF1.4-RELATED"/>
    <property type="match status" value="1"/>
</dbReference>